<dbReference type="InterPro" id="IPR001789">
    <property type="entry name" value="Sig_transdc_resp-reg_receiver"/>
</dbReference>
<gene>
    <name evidence="3" type="ORF">ETSY2_33415</name>
</gene>
<name>W4M1B0_9BACT</name>
<dbReference type="GO" id="GO:0000160">
    <property type="term" value="P:phosphorelay signal transduction system"/>
    <property type="evidence" value="ECO:0007669"/>
    <property type="project" value="InterPro"/>
</dbReference>
<feature type="modified residue" description="4-aspartylphosphate" evidence="1">
    <location>
        <position position="57"/>
    </location>
</feature>
<dbReference type="PANTHER" id="PTHR45566:SF1">
    <property type="entry name" value="HTH-TYPE TRANSCRIPTIONAL REGULATOR YHJB-RELATED"/>
    <property type="match status" value="1"/>
</dbReference>
<dbReference type="InterPro" id="IPR011006">
    <property type="entry name" value="CheY-like_superfamily"/>
</dbReference>
<feature type="domain" description="Response regulatory" evidence="2">
    <location>
        <begin position="6"/>
        <end position="119"/>
    </location>
</feature>
<organism evidence="3 4">
    <name type="scientific">Candidatus Entotheonella gemina</name>
    <dbReference type="NCBI Taxonomy" id="1429439"/>
    <lineage>
        <taxon>Bacteria</taxon>
        <taxon>Pseudomonadati</taxon>
        <taxon>Nitrospinota/Tectimicrobiota group</taxon>
        <taxon>Candidatus Tectimicrobiota</taxon>
        <taxon>Candidatus Entotheonellia</taxon>
        <taxon>Candidatus Entotheonellales</taxon>
        <taxon>Candidatus Entotheonellaceae</taxon>
        <taxon>Candidatus Entotheonella</taxon>
    </lineage>
</organism>
<evidence type="ECO:0000259" key="2">
    <source>
        <dbReference type="PROSITE" id="PS50110"/>
    </source>
</evidence>
<sequence length="119" mass="12986">MTRPVALTIVTDHGLFGECLASLLVNSDMFVVLGVVQTCEEALKHVEQSPPDIILIDVNLIQPTALTLTQQISQAFPHVRILLLGITEEITEVQAYVEAGAGGYILKNTRFSELVAIRD</sequence>
<dbReference type="SUPFAM" id="SSF52172">
    <property type="entry name" value="CheY-like"/>
    <property type="match status" value="1"/>
</dbReference>
<keyword evidence="1" id="KW-0597">Phosphoprotein</keyword>
<evidence type="ECO:0000256" key="1">
    <source>
        <dbReference type="PROSITE-ProRule" id="PRU00169"/>
    </source>
</evidence>
<reference evidence="3 4" key="1">
    <citation type="journal article" date="2014" name="Nature">
        <title>An environmental bacterial taxon with a large and distinct metabolic repertoire.</title>
        <authorList>
            <person name="Wilson M.C."/>
            <person name="Mori T."/>
            <person name="Ruckert C."/>
            <person name="Uria A.R."/>
            <person name="Helf M.J."/>
            <person name="Takada K."/>
            <person name="Gernert C."/>
            <person name="Steffens U.A."/>
            <person name="Heycke N."/>
            <person name="Schmitt S."/>
            <person name="Rinke C."/>
            <person name="Helfrich E.J."/>
            <person name="Brachmann A.O."/>
            <person name="Gurgui C."/>
            <person name="Wakimoto T."/>
            <person name="Kracht M."/>
            <person name="Crusemann M."/>
            <person name="Hentschel U."/>
            <person name="Abe I."/>
            <person name="Matsunaga S."/>
            <person name="Kalinowski J."/>
            <person name="Takeyama H."/>
            <person name="Piel J."/>
        </authorList>
    </citation>
    <scope>NUCLEOTIDE SEQUENCE [LARGE SCALE GENOMIC DNA]</scope>
    <source>
        <strain evidence="4">TSY2</strain>
    </source>
</reference>
<evidence type="ECO:0000313" key="4">
    <source>
        <dbReference type="Proteomes" id="UP000019140"/>
    </source>
</evidence>
<dbReference type="Pfam" id="PF00072">
    <property type="entry name" value="Response_reg"/>
    <property type="match status" value="1"/>
</dbReference>
<accession>W4M1B0</accession>
<dbReference type="PROSITE" id="PS50110">
    <property type="entry name" value="RESPONSE_REGULATORY"/>
    <property type="match status" value="1"/>
</dbReference>
<dbReference type="HOGENOM" id="CLU_000445_69_15_7"/>
<dbReference type="Proteomes" id="UP000019140">
    <property type="component" value="Unassembled WGS sequence"/>
</dbReference>
<evidence type="ECO:0000313" key="3">
    <source>
        <dbReference type="EMBL" id="ETX03457.1"/>
    </source>
</evidence>
<dbReference type="CDD" id="cd17535">
    <property type="entry name" value="REC_NarL-like"/>
    <property type="match status" value="1"/>
</dbReference>
<proteinExistence type="predicted"/>
<dbReference type="InterPro" id="IPR058245">
    <property type="entry name" value="NreC/VraR/RcsB-like_REC"/>
</dbReference>
<dbReference type="Gene3D" id="3.40.50.2300">
    <property type="match status" value="1"/>
</dbReference>
<comment type="caution">
    <text evidence="3">The sequence shown here is derived from an EMBL/GenBank/DDBJ whole genome shotgun (WGS) entry which is preliminary data.</text>
</comment>
<dbReference type="EMBL" id="AZHX01001430">
    <property type="protein sequence ID" value="ETX03457.1"/>
    <property type="molecule type" value="Genomic_DNA"/>
</dbReference>
<keyword evidence="4" id="KW-1185">Reference proteome</keyword>
<dbReference type="InterPro" id="IPR051015">
    <property type="entry name" value="EvgA-like"/>
</dbReference>
<dbReference type="SMART" id="SM00448">
    <property type="entry name" value="REC"/>
    <property type="match status" value="1"/>
</dbReference>
<protein>
    <recommendedName>
        <fullName evidence="2">Response regulatory domain-containing protein</fullName>
    </recommendedName>
</protein>
<dbReference type="PANTHER" id="PTHR45566">
    <property type="entry name" value="HTH-TYPE TRANSCRIPTIONAL REGULATOR YHJB-RELATED"/>
    <property type="match status" value="1"/>
</dbReference>
<dbReference type="AlphaFoldDB" id="W4M1B0"/>